<dbReference type="STRING" id="1121400.SAMN02746065_1363"/>
<gene>
    <name evidence="1" type="ORF">SAMN02746065_1363</name>
</gene>
<dbReference type="Pfam" id="PF09719">
    <property type="entry name" value="C_GCAxxG_C_C"/>
    <property type="match status" value="1"/>
</dbReference>
<reference evidence="1 2" key="1">
    <citation type="submission" date="2017-04" db="EMBL/GenBank/DDBJ databases">
        <authorList>
            <person name="Afonso C.L."/>
            <person name="Miller P.J."/>
            <person name="Scott M.A."/>
            <person name="Spackman E."/>
            <person name="Goraichik I."/>
            <person name="Dimitrov K.M."/>
            <person name="Suarez D.L."/>
            <person name="Swayne D.E."/>
        </authorList>
    </citation>
    <scope>NUCLEOTIDE SEQUENCE [LARGE SCALE GENOMIC DNA]</scope>
    <source>
        <strain evidence="1 2">DSM 3385</strain>
    </source>
</reference>
<evidence type="ECO:0000313" key="2">
    <source>
        <dbReference type="Proteomes" id="UP000192418"/>
    </source>
</evidence>
<protein>
    <submittedName>
        <fullName evidence="1">C_GCAxxG_C_C family probable redox protein</fullName>
    </submittedName>
</protein>
<dbReference type="EMBL" id="FWXY01000036">
    <property type="protein sequence ID" value="SMD10942.1"/>
    <property type="molecule type" value="Genomic_DNA"/>
</dbReference>
<dbReference type="Proteomes" id="UP000192418">
    <property type="component" value="Unassembled WGS sequence"/>
</dbReference>
<dbReference type="AlphaFoldDB" id="A0A1W2EN43"/>
<evidence type="ECO:0000313" key="1">
    <source>
        <dbReference type="EMBL" id="SMD10942.1"/>
    </source>
</evidence>
<dbReference type="NCBIfam" id="NF045669">
    <property type="entry name" value="DVU1555_fam_CGA"/>
    <property type="match status" value="1"/>
</dbReference>
<keyword evidence="2" id="KW-1185">Reference proteome</keyword>
<name>A0A1W2EN43_9BACT</name>
<dbReference type="RefSeq" id="WP_170923920.1">
    <property type="nucleotide sequence ID" value="NZ_FWXY01000036.1"/>
</dbReference>
<proteinExistence type="predicted"/>
<accession>A0A1W2EN43</accession>
<sequence>MTDTIMRLVSLRAKGYPCSQMMMIMALEEQGQTNPPLVRAMAGLANGLGTCSGSCGALGAGTCILALYGARGNDNEKEMPVFNTMTAELNEWFDERTKPHGSSLCHDITEGQAGSPQMSIRCGELIAQTYDKVMQILMDNGIDPEFSRDDD</sequence>
<organism evidence="1 2">
    <name type="scientific">Desulfocicer vacuolatum DSM 3385</name>
    <dbReference type="NCBI Taxonomy" id="1121400"/>
    <lineage>
        <taxon>Bacteria</taxon>
        <taxon>Pseudomonadati</taxon>
        <taxon>Thermodesulfobacteriota</taxon>
        <taxon>Desulfobacteria</taxon>
        <taxon>Desulfobacterales</taxon>
        <taxon>Desulfobacteraceae</taxon>
        <taxon>Desulfocicer</taxon>
    </lineage>
</organism>
<dbReference type="InterPro" id="IPR010181">
    <property type="entry name" value="CGCAxxGCC_motif"/>
</dbReference>